<dbReference type="SFLD" id="SFLDS00029">
    <property type="entry name" value="Radical_SAM"/>
    <property type="match status" value="1"/>
</dbReference>
<dbReference type="Proteomes" id="UP000031866">
    <property type="component" value="Chromosome"/>
</dbReference>
<dbReference type="Gene3D" id="3.80.30.30">
    <property type="match status" value="1"/>
</dbReference>
<sequence>MFIPKRVIFEKDSLDYEAAKNILNKFKDKEDVEIINITSNKLKQHIPGEDFYAQYREGKKTLVVGTKKSLKFQSCKPSAHYQLPLISGCMGQCEYCYLNTKLGDKPFVKVHVNIDEILSQAQKYIDERLPEITIFEGAATSDPIPVEPYTHSLEKAIVFFGKHENARFRFVTKYNDIDSLLDLEHNGHTEMRFSINTSSVINKYEHATASRDLRIEASIKAAKAGYPIGFLVAPVFIYPNWKEEYHDLLLSLSENLPKDLKTPVTFEIISHRYTSTAKNIILQVFPESELPMSDEERKFKYGQFGYGKYVYPKENIDEMKQFFIKEIEDLFENKEIKYVI</sequence>
<dbReference type="OrthoDB" id="9787095at2"/>
<gene>
    <name evidence="1" type="ORF">LF65_04885</name>
</gene>
<name>A0A0B5QWQ9_CLOBE</name>
<accession>A0A0B5QWQ9</accession>
<keyword evidence="1" id="KW-0456">Lyase</keyword>
<dbReference type="InterPro" id="IPR023897">
    <property type="entry name" value="SPL_firmicutes"/>
</dbReference>
<organism evidence="1 2">
    <name type="scientific">Clostridium beijerinckii</name>
    <name type="common">Clostridium MP</name>
    <dbReference type="NCBI Taxonomy" id="1520"/>
    <lineage>
        <taxon>Bacteria</taxon>
        <taxon>Bacillati</taxon>
        <taxon>Bacillota</taxon>
        <taxon>Clostridia</taxon>
        <taxon>Eubacteriales</taxon>
        <taxon>Clostridiaceae</taxon>
        <taxon>Clostridium</taxon>
    </lineage>
</organism>
<evidence type="ECO:0000313" key="1">
    <source>
        <dbReference type="EMBL" id="AJH01414.1"/>
    </source>
</evidence>
<dbReference type="InterPro" id="IPR007197">
    <property type="entry name" value="rSAM"/>
</dbReference>
<dbReference type="GO" id="GO:1904047">
    <property type="term" value="F:S-adenosyl-L-methionine binding"/>
    <property type="evidence" value="ECO:0007669"/>
    <property type="project" value="InterPro"/>
</dbReference>
<dbReference type="PANTHER" id="PTHR37822">
    <property type="entry name" value="SPORE PHOTOPRODUCT LYASE-RELATED"/>
    <property type="match status" value="1"/>
</dbReference>
<dbReference type="Gene3D" id="3.40.50.12110">
    <property type="match status" value="1"/>
</dbReference>
<proteinExistence type="predicted"/>
<dbReference type="NCBIfam" id="TIGR04070">
    <property type="entry name" value="photo_TT_lyase"/>
    <property type="match status" value="1"/>
</dbReference>
<dbReference type="GO" id="GO:0051539">
    <property type="term" value="F:4 iron, 4 sulfur cluster binding"/>
    <property type="evidence" value="ECO:0007669"/>
    <property type="project" value="TreeGrafter"/>
</dbReference>
<dbReference type="InterPro" id="IPR034559">
    <property type="entry name" value="SPL_Clostridia"/>
</dbReference>
<dbReference type="Pfam" id="PF20903">
    <property type="entry name" value="SPL"/>
    <property type="match status" value="1"/>
</dbReference>
<dbReference type="EMBL" id="CP010086">
    <property type="protein sequence ID" value="AJH01414.1"/>
    <property type="molecule type" value="Genomic_DNA"/>
</dbReference>
<dbReference type="GO" id="GO:0003913">
    <property type="term" value="F:DNA photolyase activity"/>
    <property type="evidence" value="ECO:0007669"/>
    <property type="project" value="InterPro"/>
</dbReference>
<dbReference type="InterPro" id="IPR049539">
    <property type="entry name" value="SPL"/>
</dbReference>
<dbReference type="AlphaFoldDB" id="A0A0B5QWQ9"/>
<dbReference type="STRING" id="1520.LF65_04885"/>
<dbReference type="GO" id="GO:0042601">
    <property type="term" value="C:endospore-forming forespore"/>
    <property type="evidence" value="ECO:0007669"/>
    <property type="project" value="TreeGrafter"/>
</dbReference>
<reference evidence="2" key="1">
    <citation type="submission" date="2014-12" db="EMBL/GenBank/DDBJ databases">
        <title>Genome sequence of Clostridium beijerinckii strain 59B.</title>
        <authorList>
            <person name="Little G.T."/>
            <person name="Minton N.P."/>
        </authorList>
    </citation>
    <scope>NUCLEOTIDE SEQUENCE [LARGE SCALE GENOMIC DNA]</scope>
    <source>
        <strain evidence="2">59B</strain>
    </source>
</reference>
<evidence type="ECO:0000313" key="2">
    <source>
        <dbReference type="Proteomes" id="UP000031866"/>
    </source>
</evidence>
<dbReference type="SFLD" id="SFLDG01079">
    <property type="entry name" value="spore_photoproduct_lyase_like"/>
    <property type="match status" value="1"/>
</dbReference>
<dbReference type="SUPFAM" id="SSF102114">
    <property type="entry name" value="Radical SAM enzymes"/>
    <property type="match status" value="1"/>
</dbReference>
<dbReference type="KEGG" id="cbei:LF65_04885"/>
<protein>
    <submittedName>
        <fullName evidence="1">Spore photoproduct lyase</fullName>
    </submittedName>
</protein>
<dbReference type="RefSeq" id="WP_041899841.1">
    <property type="nucleotide sequence ID" value="NZ_CP010086.2"/>
</dbReference>
<dbReference type="SFLD" id="SFLDF00412">
    <property type="entry name" value="spore_photoproduct_lyase_2"/>
    <property type="match status" value="1"/>
</dbReference>
<dbReference type="PANTHER" id="PTHR37822:SF2">
    <property type="entry name" value="SPORE PHOTOPRODUCT LYASE"/>
    <property type="match status" value="1"/>
</dbReference>
<dbReference type="InterPro" id="IPR058240">
    <property type="entry name" value="rSAM_sf"/>
</dbReference>